<reference evidence="5 6" key="1">
    <citation type="journal article" date="2017" name="Mol. Plant">
        <title>The Genome of Medicinal Plant Macleaya cordata Provides New Insights into Benzylisoquinoline Alkaloids Metabolism.</title>
        <authorList>
            <person name="Liu X."/>
            <person name="Liu Y."/>
            <person name="Huang P."/>
            <person name="Ma Y."/>
            <person name="Qing Z."/>
            <person name="Tang Q."/>
            <person name="Cao H."/>
            <person name="Cheng P."/>
            <person name="Zheng Y."/>
            <person name="Yuan Z."/>
            <person name="Zhou Y."/>
            <person name="Liu J."/>
            <person name="Tang Z."/>
            <person name="Zhuo Y."/>
            <person name="Zhang Y."/>
            <person name="Yu L."/>
            <person name="Huang J."/>
            <person name="Yang P."/>
            <person name="Peng Q."/>
            <person name="Zhang J."/>
            <person name="Jiang W."/>
            <person name="Zhang Z."/>
            <person name="Lin K."/>
            <person name="Ro D.K."/>
            <person name="Chen X."/>
            <person name="Xiong X."/>
            <person name="Shang Y."/>
            <person name="Huang S."/>
            <person name="Zeng J."/>
        </authorList>
    </citation>
    <scope>NUCLEOTIDE SEQUENCE [LARGE SCALE GENOMIC DNA]</scope>
    <source>
        <strain evidence="6">cv. BLH2017</strain>
        <tissue evidence="5">Root</tissue>
    </source>
</reference>
<dbReference type="AlphaFoldDB" id="A0A200Q9J1"/>
<dbReference type="EMBL" id="MVGT01002634">
    <property type="protein sequence ID" value="OVA07111.1"/>
    <property type="molecule type" value="Genomic_DNA"/>
</dbReference>
<dbReference type="GO" id="GO:0005811">
    <property type="term" value="C:lipid droplet"/>
    <property type="evidence" value="ECO:0007669"/>
    <property type="project" value="UniProtKB-SubCell"/>
</dbReference>
<organism evidence="5 6">
    <name type="scientific">Macleaya cordata</name>
    <name type="common">Five-seeded plume-poppy</name>
    <name type="synonym">Bocconia cordata</name>
    <dbReference type="NCBI Taxonomy" id="56857"/>
    <lineage>
        <taxon>Eukaryota</taxon>
        <taxon>Viridiplantae</taxon>
        <taxon>Streptophyta</taxon>
        <taxon>Embryophyta</taxon>
        <taxon>Tracheophyta</taxon>
        <taxon>Spermatophyta</taxon>
        <taxon>Magnoliopsida</taxon>
        <taxon>Ranunculales</taxon>
        <taxon>Papaveraceae</taxon>
        <taxon>Papaveroideae</taxon>
        <taxon>Macleaya</taxon>
    </lineage>
</organism>
<dbReference type="GO" id="GO:0016298">
    <property type="term" value="F:lipase activity"/>
    <property type="evidence" value="ECO:0007669"/>
    <property type="project" value="InterPro"/>
</dbReference>
<dbReference type="InterPro" id="IPR029058">
    <property type="entry name" value="AB_hydrolase_fold"/>
</dbReference>
<dbReference type="SUPFAM" id="SSF53474">
    <property type="entry name" value="alpha/beta-Hydrolases"/>
    <property type="match status" value="1"/>
</dbReference>
<evidence type="ECO:0000256" key="3">
    <source>
        <dbReference type="ARBA" id="ARBA00022677"/>
    </source>
</evidence>
<dbReference type="FunCoup" id="A0A200Q9J1">
    <property type="interactions" value="2082"/>
</dbReference>
<dbReference type="InterPro" id="IPR019363">
    <property type="entry name" value="LDAH"/>
</dbReference>
<dbReference type="Pfam" id="PF10230">
    <property type="entry name" value="LIDHydrolase"/>
    <property type="match status" value="1"/>
</dbReference>
<dbReference type="InParanoid" id="A0A200Q9J1"/>
<evidence type="ECO:0000313" key="5">
    <source>
        <dbReference type="EMBL" id="OVA07111.1"/>
    </source>
</evidence>
<evidence type="ECO:0000256" key="4">
    <source>
        <dbReference type="ARBA" id="ARBA00022801"/>
    </source>
</evidence>
<dbReference type="FunFam" id="3.40.50.1820:FF:000267">
    <property type="entry name" value="Alpha/beta-Hydrolases superfamily protein"/>
    <property type="match status" value="1"/>
</dbReference>
<comment type="caution">
    <text evidence="5">The sequence shown here is derived from an EMBL/GenBank/DDBJ whole genome shotgun (WGS) entry which is preliminary data.</text>
</comment>
<dbReference type="Gene3D" id="3.40.50.1820">
    <property type="entry name" value="alpha/beta hydrolase"/>
    <property type="match status" value="1"/>
</dbReference>
<dbReference type="PANTHER" id="PTHR13390:SF0">
    <property type="entry name" value="LIPID DROPLET-ASSOCIATED HYDROLASE"/>
    <property type="match status" value="1"/>
</dbReference>
<dbReference type="Proteomes" id="UP000195402">
    <property type="component" value="Unassembled WGS sequence"/>
</dbReference>
<keyword evidence="3" id="KW-0551">Lipid droplet</keyword>
<evidence type="ECO:0000313" key="6">
    <source>
        <dbReference type="Proteomes" id="UP000195402"/>
    </source>
</evidence>
<keyword evidence="4" id="KW-0378">Hydrolase</keyword>
<sequence>MGEEYLPSKERKQASLRLCNVSSSMTELLELKAENPSLHVLLIPGNPGVVQFYKEFVEAVYEMLGGCASVTAIGHISHTRKNWESGRLFSLEDQIDHKVAFINQEVQNTEIPLFLVGHSIGSYISLEIFRRLPEQVKYCIGLYPFLSLNKESFKQKVIGKIAASQILCPVLSSIVAVLGLFPSCFSRFLVRRSVGKSWSTTAVEAFCGHLLQYHTMRNILFMAMTEFEKLAQQPDWMFLREKKDQIAFLFGIDDHWGPLSMFEEISKQVENVALSIEKEGHTHAFSCTEAGSVWVADHVVGLIKPQLQVKAGKPKDTEI</sequence>
<dbReference type="OMA" id="WVPVSYY"/>
<evidence type="ECO:0000256" key="1">
    <source>
        <dbReference type="ARBA" id="ARBA00004502"/>
    </source>
</evidence>
<dbReference type="OrthoDB" id="448051at2759"/>
<evidence type="ECO:0000256" key="2">
    <source>
        <dbReference type="ARBA" id="ARBA00008300"/>
    </source>
</evidence>
<evidence type="ECO:0008006" key="7">
    <source>
        <dbReference type="Google" id="ProtNLM"/>
    </source>
</evidence>
<comment type="similarity">
    <text evidence="2">Belongs to the AB hydrolase superfamily. LDAH family.</text>
</comment>
<dbReference type="PANTHER" id="PTHR13390">
    <property type="entry name" value="LIPASE"/>
    <property type="match status" value="1"/>
</dbReference>
<comment type="subcellular location">
    <subcellularLocation>
        <location evidence="1">Lipid droplet</location>
    </subcellularLocation>
</comment>
<dbReference type="GO" id="GO:0019915">
    <property type="term" value="P:lipid storage"/>
    <property type="evidence" value="ECO:0007669"/>
    <property type="project" value="InterPro"/>
</dbReference>
<protein>
    <recommendedName>
        <fullName evidence="7">Lipid droplet-associated hydrolase</fullName>
    </recommendedName>
</protein>
<keyword evidence="6" id="KW-1185">Reference proteome</keyword>
<accession>A0A200Q9J1</accession>
<gene>
    <name evidence="5" type="ORF">BVC80_1289g26</name>
</gene>
<proteinExistence type="inferred from homology"/>
<name>A0A200Q9J1_MACCD</name>